<evidence type="ECO:0000256" key="7">
    <source>
        <dbReference type="SAM" id="Phobius"/>
    </source>
</evidence>
<keyword evidence="3" id="KW-1003">Cell membrane</keyword>
<evidence type="ECO:0000256" key="3">
    <source>
        <dbReference type="ARBA" id="ARBA00022475"/>
    </source>
</evidence>
<evidence type="ECO:0000256" key="2">
    <source>
        <dbReference type="ARBA" id="ARBA00008193"/>
    </source>
</evidence>
<proteinExistence type="inferred from homology"/>
<dbReference type="PANTHER" id="PTHR30506:SF3">
    <property type="entry name" value="UPF0126 INNER MEMBRANE PROTEIN YADS-RELATED"/>
    <property type="match status" value="1"/>
</dbReference>
<dbReference type="PANTHER" id="PTHR30506">
    <property type="entry name" value="INNER MEMBRANE PROTEIN"/>
    <property type="match status" value="1"/>
</dbReference>
<feature type="domain" description="Glycine transporter" evidence="8">
    <location>
        <begin position="95"/>
        <end position="169"/>
    </location>
</feature>
<dbReference type="EMBL" id="DF967972">
    <property type="protein sequence ID" value="GAP12429.1"/>
    <property type="molecule type" value="Genomic_DNA"/>
</dbReference>
<keyword evidence="10" id="KW-1185">Reference proteome</keyword>
<keyword evidence="4 7" id="KW-0812">Transmembrane</keyword>
<name>A0A0S7BB56_9CHLR</name>
<evidence type="ECO:0000256" key="6">
    <source>
        <dbReference type="ARBA" id="ARBA00023136"/>
    </source>
</evidence>
<feature type="transmembrane region" description="Helical" evidence="7">
    <location>
        <begin position="6"/>
        <end position="24"/>
    </location>
</feature>
<gene>
    <name evidence="9" type="ORF">LARV_00164</name>
</gene>
<comment type="similarity">
    <text evidence="2">Belongs to the UPF0126 family.</text>
</comment>
<evidence type="ECO:0000313" key="9">
    <source>
        <dbReference type="EMBL" id="GAP12429.1"/>
    </source>
</evidence>
<feature type="transmembrane region" description="Helical" evidence="7">
    <location>
        <begin position="31"/>
        <end position="48"/>
    </location>
</feature>
<feature type="transmembrane region" description="Helical" evidence="7">
    <location>
        <begin position="152"/>
        <end position="169"/>
    </location>
</feature>
<keyword evidence="5 7" id="KW-1133">Transmembrane helix</keyword>
<protein>
    <submittedName>
        <fullName evidence="9">Predicted membrane protein</fullName>
    </submittedName>
</protein>
<dbReference type="AlphaFoldDB" id="A0A0S7BB56"/>
<dbReference type="Pfam" id="PF03458">
    <property type="entry name" value="Gly_transporter"/>
    <property type="match status" value="2"/>
</dbReference>
<evidence type="ECO:0000256" key="5">
    <source>
        <dbReference type="ARBA" id="ARBA00022989"/>
    </source>
</evidence>
<evidence type="ECO:0000259" key="8">
    <source>
        <dbReference type="Pfam" id="PF03458"/>
    </source>
</evidence>
<comment type="subcellular location">
    <subcellularLocation>
        <location evidence="1">Cell membrane</location>
        <topology evidence="1">Multi-pass membrane protein</topology>
    </subcellularLocation>
</comment>
<evidence type="ECO:0000313" key="10">
    <source>
        <dbReference type="Proteomes" id="UP000055060"/>
    </source>
</evidence>
<dbReference type="GO" id="GO:0005886">
    <property type="term" value="C:plasma membrane"/>
    <property type="evidence" value="ECO:0007669"/>
    <property type="project" value="UniProtKB-SubCell"/>
</dbReference>
<dbReference type="InterPro" id="IPR005115">
    <property type="entry name" value="Gly_transporter"/>
</dbReference>
<dbReference type="RefSeq" id="WP_075071858.1">
    <property type="nucleotide sequence ID" value="NZ_DF967972.1"/>
</dbReference>
<feature type="domain" description="Glycine transporter" evidence="8">
    <location>
        <begin position="9"/>
        <end position="81"/>
    </location>
</feature>
<reference evidence="9" key="1">
    <citation type="submission" date="2015-07" db="EMBL/GenBank/DDBJ databases">
        <title>Draft Genome Sequences of Anaerolinea thermolimosa IMO-1, Bellilinea caldifistulae GOMI-1, Leptolinea tardivitalis YMTK-2, Levilinea saccharolytica KIBI-1,Longilinea arvoryzae KOME-1, Previously Described as Members of the Anaerolineaceae (Chloroflexi).</title>
        <authorList>
            <person name="Sekiguchi Y."/>
            <person name="Ohashi A."/>
            <person name="Matsuura N."/>
            <person name="Tourlousse M.D."/>
        </authorList>
    </citation>
    <scope>NUCLEOTIDE SEQUENCE [LARGE SCALE GENOMIC DNA]</scope>
    <source>
        <strain evidence="9">KOME-1</strain>
    </source>
</reference>
<keyword evidence="6 7" id="KW-0472">Membrane</keyword>
<evidence type="ECO:0000256" key="1">
    <source>
        <dbReference type="ARBA" id="ARBA00004651"/>
    </source>
</evidence>
<feature type="transmembrane region" description="Helical" evidence="7">
    <location>
        <begin position="119"/>
        <end position="140"/>
    </location>
</feature>
<accession>A0A0S7BB56</accession>
<organism evidence="9">
    <name type="scientific">Longilinea arvoryzae</name>
    <dbReference type="NCBI Taxonomy" id="360412"/>
    <lineage>
        <taxon>Bacteria</taxon>
        <taxon>Bacillati</taxon>
        <taxon>Chloroflexota</taxon>
        <taxon>Anaerolineae</taxon>
        <taxon>Anaerolineales</taxon>
        <taxon>Anaerolineaceae</taxon>
        <taxon>Longilinea</taxon>
    </lineage>
</organism>
<feature type="transmembrane region" description="Helical" evidence="7">
    <location>
        <begin position="68"/>
        <end position="86"/>
    </location>
</feature>
<evidence type="ECO:0000256" key="4">
    <source>
        <dbReference type="ARBA" id="ARBA00022692"/>
    </source>
</evidence>
<feature type="transmembrane region" description="Helical" evidence="7">
    <location>
        <begin position="175"/>
        <end position="195"/>
    </location>
</feature>
<feature type="transmembrane region" description="Helical" evidence="7">
    <location>
        <begin position="93"/>
        <end position="113"/>
    </location>
</feature>
<dbReference type="Proteomes" id="UP000055060">
    <property type="component" value="Unassembled WGS sequence"/>
</dbReference>
<sequence length="211" mass="22839">MPVDWVMRIISALGVGAGVVSGVMEARRKRMDLVGAVAVAFLTALGGGTLRDLLLGHTPVFWIRDENYAYLTLALTPVVFYSTRLLRLSVRSIIVPDALGLGAFTVMGVEAGLADGTSMFIASLMGVITGVFGGVLRDVICNEVPLLFKKDIYLYATCSLLGAWVYILATKLGWLHTLALPLAVAFVFILRLLAVRFNISLPEPRTPLSER</sequence>